<evidence type="ECO:0000313" key="2">
    <source>
        <dbReference type="Proteomes" id="UP001638806"/>
    </source>
</evidence>
<evidence type="ECO:0000313" key="1">
    <source>
        <dbReference type="EMBL" id="KAL3956479.1"/>
    </source>
</evidence>
<dbReference type="Proteomes" id="UP001638806">
    <property type="component" value="Unassembled WGS sequence"/>
</dbReference>
<organism evidence="1 2">
    <name type="scientific">Purpureocillium lilacinum</name>
    <name type="common">Paecilomyces lilacinus</name>
    <dbReference type="NCBI Taxonomy" id="33203"/>
    <lineage>
        <taxon>Eukaryota</taxon>
        <taxon>Fungi</taxon>
        <taxon>Dikarya</taxon>
        <taxon>Ascomycota</taxon>
        <taxon>Pezizomycotina</taxon>
        <taxon>Sordariomycetes</taxon>
        <taxon>Hypocreomycetidae</taxon>
        <taxon>Hypocreales</taxon>
        <taxon>Ophiocordycipitaceae</taxon>
        <taxon>Purpureocillium</taxon>
    </lineage>
</organism>
<accession>A0ACC4DJJ2</accession>
<comment type="caution">
    <text evidence="1">The sequence shown here is derived from an EMBL/GenBank/DDBJ whole genome shotgun (WGS) entry which is preliminary data.</text>
</comment>
<reference evidence="1" key="1">
    <citation type="submission" date="2024-12" db="EMBL/GenBank/DDBJ databases">
        <title>Comparative genomics and development of molecular markers within Purpureocillium lilacinum and among Purpureocillium species.</title>
        <authorList>
            <person name="Yeh Z.-Y."/>
            <person name="Ni N.-T."/>
            <person name="Lo P.-H."/>
            <person name="Mushyakhwo K."/>
            <person name="Lin C.-F."/>
            <person name="Nai Y.-S."/>
        </authorList>
    </citation>
    <scope>NUCLEOTIDE SEQUENCE</scope>
    <source>
        <strain evidence="1">NCHU-NPUST-175</strain>
    </source>
</reference>
<protein>
    <submittedName>
        <fullName evidence="1">Uncharacterized protein</fullName>
    </submittedName>
</protein>
<gene>
    <name evidence="1" type="ORF">ACCO45_009325</name>
</gene>
<proteinExistence type="predicted"/>
<name>A0ACC4DJJ2_PURLI</name>
<keyword evidence="2" id="KW-1185">Reference proteome</keyword>
<sequence length="336" mass="35730">MRRRPRGRLAHRQRAPGASLWKGRRVGRSRMTTRASRDGSHSCRRRLPHLKPHRALSRPSAEHGVRSAPRIGSPRGGATARMMAGAMEAVEGCYWHNVVRRTNEAGTRTLHHPKRRDKRAVVCVLEALRRRLCLCRACTSDKGACMRGRSATAAGGASPGRRRISSPLDCVACQPREHGPQPTTSFGRSVPTAAGWTEARDARGLRIAGSSSSSSTGTSIRANHNHAAGGVCARLRQRVPLERIAKLTGPGAGATLDGASGRGGSWKLGQAGPARDAGPAARSLRHLPRGPMPAAIPGLACEGVQFSAAFAGPRDASSGRHVRRASQTEDGEVNVD</sequence>
<dbReference type="EMBL" id="JBGNUJ010000008">
    <property type="protein sequence ID" value="KAL3956479.1"/>
    <property type="molecule type" value="Genomic_DNA"/>
</dbReference>